<dbReference type="GO" id="GO:0008168">
    <property type="term" value="F:methyltransferase activity"/>
    <property type="evidence" value="ECO:0007669"/>
    <property type="project" value="UniProtKB-KW"/>
</dbReference>
<evidence type="ECO:0000256" key="3">
    <source>
        <dbReference type="ARBA" id="ARBA00022475"/>
    </source>
</evidence>
<evidence type="ECO:0000313" key="14">
    <source>
        <dbReference type="Proteomes" id="UP000298246"/>
    </source>
</evidence>
<feature type="transmembrane region" description="Helical" evidence="10">
    <location>
        <begin position="147"/>
        <end position="166"/>
    </location>
</feature>
<reference evidence="13 14" key="1">
    <citation type="submission" date="2017-03" db="EMBL/GenBank/DDBJ databases">
        <title>Isolation of Levoglucosan Utilizing Bacteria.</title>
        <authorList>
            <person name="Arya A.S."/>
        </authorList>
    </citation>
    <scope>NUCLEOTIDE SEQUENCE [LARGE SCALE GENOMIC DNA]</scope>
    <source>
        <strain evidence="13 14">MEC069</strain>
    </source>
</reference>
<evidence type="ECO:0000259" key="11">
    <source>
        <dbReference type="Pfam" id="PF01478"/>
    </source>
</evidence>
<dbReference type="EC" id="3.4.23.43" evidence="9"/>
<dbReference type="GO" id="GO:0004190">
    <property type="term" value="F:aspartic-type endopeptidase activity"/>
    <property type="evidence" value="ECO:0007669"/>
    <property type="project" value="UniProtKB-EC"/>
</dbReference>
<keyword evidence="4" id="KW-0997">Cell inner membrane</keyword>
<evidence type="ECO:0000313" key="13">
    <source>
        <dbReference type="EMBL" id="TFE90084.1"/>
    </source>
</evidence>
<evidence type="ECO:0000256" key="7">
    <source>
        <dbReference type="ARBA" id="ARBA00023136"/>
    </source>
</evidence>
<feature type="domain" description="Prepilin peptidase A24 N-terminal" evidence="12">
    <location>
        <begin position="31"/>
        <end position="114"/>
    </location>
</feature>
<keyword evidence="9" id="KW-0808">Transferase</keyword>
<evidence type="ECO:0000256" key="4">
    <source>
        <dbReference type="ARBA" id="ARBA00022519"/>
    </source>
</evidence>
<dbReference type="Pfam" id="PF01478">
    <property type="entry name" value="Peptidase_A24"/>
    <property type="match status" value="1"/>
</dbReference>
<dbReference type="AlphaFoldDB" id="A0A4Y8Q751"/>
<dbReference type="InterPro" id="IPR010627">
    <property type="entry name" value="Prepilin_pept_A24_N"/>
</dbReference>
<dbReference type="InterPro" id="IPR050882">
    <property type="entry name" value="Prepilin_peptidase/N-MTase"/>
</dbReference>
<proteinExistence type="inferred from homology"/>
<feature type="transmembrane region" description="Helical" evidence="10">
    <location>
        <begin position="204"/>
        <end position="233"/>
    </location>
</feature>
<keyword evidence="9" id="KW-0378">Hydrolase</keyword>
<keyword evidence="9" id="KW-0511">Multifunctional enzyme</keyword>
<dbReference type="OrthoDB" id="9789291at2"/>
<keyword evidence="6 10" id="KW-1133">Transmembrane helix</keyword>
<dbReference type="InterPro" id="IPR014032">
    <property type="entry name" value="Peptidase_A24A_bac"/>
</dbReference>
<evidence type="ECO:0000259" key="12">
    <source>
        <dbReference type="Pfam" id="PF06750"/>
    </source>
</evidence>
<comment type="catalytic activity">
    <reaction evidence="9">
        <text>Typically cleaves a -Gly-|-Phe- bond to release an N-terminal, basic peptide of 5-8 residues from type IV prepilin, and then N-methylates the new N-terminal amino group, the methyl donor being S-adenosyl-L-methionine.</text>
        <dbReference type="EC" id="3.4.23.43"/>
    </reaction>
</comment>
<dbReference type="EC" id="2.1.1.-" evidence="9"/>
<comment type="similarity">
    <text evidence="2 8">Belongs to the peptidase A24 family.</text>
</comment>
<dbReference type="GO" id="GO:0005886">
    <property type="term" value="C:plasma membrane"/>
    <property type="evidence" value="ECO:0007669"/>
    <property type="project" value="UniProtKB-SubCell"/>
</dbReference>
<comment type="caution">
    <text evidence="13">The sequence shown here is derived from an EMBL/GenBank/DDBJ whole genome shotgun (WGS) entry which is preliminary data.</text>
</comment>
<dbReference type="Pfam" id="PF06750">
    <property type="entry name" value="A24_N_bact"/>
    <property type="match status" value="1"/>
</dbReference>
<feature type="transmembrane region" description="Helical" evidence="10">
    <location>
        <begin position="120"/>
        <end position="138"/>
    </location>
</feature>
<feature type="transmembrane region" description="Helical" evidence="10">
    <location>
        <begin position="96"/>
        <end position="114"/>
    </location>
</feature>
<keyword evidence="9" id="KW-0489">Methyltransferase</keyword>
<feature type="transmembrane region" description="Helical" evidence="10">
    <location>
        <begin position="21"/>
        <end position="47"/>
    </location>
</feature>
<feature type="domain" description="Prepilin type IV endopeptidase peptidase" evidence="11">
    <location>
        <begin position="124"/>
        <end position="233"/>
    </location>
</feature>
<keyword evidence="5 9" id="KW-0812">Transmembrane</keyword>
<evidence type="ECO:0000256" key="9">
    <source>
        <dbReference type="RuleBase" id="RU003794"/>
    </source>
</evidence>
<evidence type="ECO:0000256" key="2">
    <source>
        <dbReference type="ARBA" id="ARBA00005801"/>
    </source>
</evidence>
<evidence type="ECO:0000256" key="5">
    <source>
        <dbReference type="ARBA" id="ARBA00022692"/>
    </source>
</evidence>
<accession>A0A4Y8Q751</accession>
<evidence type="ECO:0000256" key="10">
    <source>
        <dbReference type="SAM" id="Phobius"/>
    </source>
</evidence>
<organism evidence="13 14">
    <name type="scientific">Paenibacillus athensensis</name>
    <dbReference type="NCBI Taxonomy" id="1967502"/>
    <lineage>
        <taxon>Bacteria</taxon>
        <taxon>Bacillati</taxon>
        <taxon>Bacillota</taxon>
        <taxon>Bacilli</taxon>
        <taxon>Bacillales</taxon>
        <taxon>Paenibacillaceae</taxon>
        <taxon>Paenibacillus</taxon>
    </lineage>
</organism>
<keyword evidence="14" id="KW-1185">Reference proteome</keyword>
<gene>
    <name evidence="13" type="ORF">B5M42_05290</name>
</gene>
<evidence type="ECO:0000256" key="8">
    <source>
        <dbReference type="RuleBase" id="RU003793"/>
    </source>
</evidence>
<comment type="function">
    <text evidence="9">Plays an essential role in type IV pili and type II pseudopili formation by proteolytically removing the leader sequence from substrate proteins and subsequently monomethylating the alpha-amino group of the newly exposed N-terminal phenylalanine.</text>
</comment>
<name>A0A4Y8Q751_9BACL</name>
<comment type="subcellular location">
    <subcellularLocation>
        <location evidence="1">Cell inner membrane</location>
        <topology evidence="1">Multi-pass membrane protein</topology>
    </subcellularLocation>
    <subcellularLocation>
        <location evidence="9">Cell membrane</location>
        <topology evidence="9">Multi-pass membrane protein</topology>
    </subcellularLocation>
</comment>
<feature type="transmembrane region" description="Helical" evidence="10">
    <location>
        <begin position="253"/>
        <end position="271"/>
    </location>
</feature>
<evidence type="ECO:0000256" key="6">
    <source>
        <dbReference type="ARBA" id="ARBA00022989"/>
    </source>
</evidence>
<dbReference type="PRINTS" id="PR00864">
    <property type="entry name" value="PREPILNPTASE"/>
</dbReference>
<dbReference type="PANTHER" id="PTHR30487:SF0">
    <property type="entry name" value="PREPILIN LEADER PEPTIDASE_N-METHYLTRANSFERASE-RELATED"/>
    <property type="match status" value="1"/>
</dbReference>
<dbReference type="PANTHER" id="PTHR30487">
    <property type="entry name" value="TYPE 4 PREPILIN-LIKE PROTEINS LEADER PEPTIDE-PROCESSING ENZYME"/>
    <property type="match status" value="1"/>
</dbReference>
<dbReference type="EMBL" id="MYFO01000005">
    <property type="protein sequence ID" value="TFE90084.1"/>
    <property type="molecule type" value="Genomic_DNA"/>
</dbReference>
<dbReference type="GO" id="GO:0032259">
    <property type="term" value="P:methylation"/>
    <property type="evidence" value="ECO:0007669"/>
    <property type="project" value="UniProtKB-KW"/>
</dbReference>
<keyword evidence="3" id="KW-1003">Cell membrane</keyword>
<keyword evidence="7 10" id="KW-0472">Membrane</keyword>
<dbReference type="InterPro" id="IPR000045">
    <property type="entry name" value="Prepilin_IV_endopep_pep"/>
</dbReference>
<protein>
    <recommendedName>
        <fullName evidence="9">Prepilin leader peptidase/N-methyltransferase</fullName>
        <ecNumber evidence="9">2.1.1.-</ecNumber>
        <ecNumber evidence="9">3.4.23.43</ecNumber>
    </recommendedName>
</protein>
<evidence type="ECO:0000256" key="1">
    <source>
        <dbReference type="ARBA" id="ARBA00004429"/>
    </source>
</evidence>
<dbReference type="Proteomes" id="UP000298246">
    <property type="component" value="Unassembled WGS sequence"/>
</dbReference>
<sequence length="282" mass="31571">MPKERVMPAMIEMYEELFRVYPGLLAAVLLILGLLIGSFLNVVALRVPQGKSVVRPPSHCPNCKHQLIWLDLIPVLSYMLLRGRCRYCRSSFSARYAVYELITALIFALCGYHFGLQLELLVSLLFVSILIVIIQTDLDSLIIPDKVVFTGIGIAIVLRVFIHPLPWWNYPIAFFIGGGILFAIGWLSLILLRKEGMGGGDVKLFAFIGLIVGIKLILLSLFIASLLGTLYGLWIRWRSRTAVEATEAEAENYIPFGPFLAAGSLFAYLFGDSLIQWYISLL</sequence>
<keyword evidence="9" id="KW-0645">Protease</keyword>
<feature type="transmembrane region" description="Helical" evidence="10">
    <location>
        <begin position="172"/>
        <end position="192"/>
    </location>
</feature>
<dbReference type="Gene3D" id="1.20.120.1220">
    <property type="match status" value="1"/>
</dbReference>
<dbReference type="GO" id="GO:0006465">
    <property type="term" value="P:signal peptide processing"/>
    <property type="evidence" value="ECO:0007669"/>
    <property type="project" value="TreeGrafter"/>
</dbReference>